<dbReference type="OrthoDB" id="2962993at2759"/>
<feature type="transmembrane region" description="Helical" evidence="6">
    <location>
        <begin position="406"/>
        <end position="427"/>
    </location>
</feature>
<feature type="transmembrane region" description="Helical" evidence="6">
    <location>
        <begin position="170"/>
        <end position="189"/>
    </location>
</feature>
<dbReference type="InterPro" id="IPR011701">
    <property type="entry name" value="MFS"/>
</dbReference>
<evidence type="ECO:0000313" key="8">
    <source>
        <dbReference type="EMBL" id="PSK39510.1"/>
    </source>
</evidence>
<accession>A0A2P7YU70</accession>
<evidence type="ECO:0000313" key="9">
    <source>
        <dbReference type="Proteomes" id="UP000241107"/>
    </source>
</evidence>
<feature type="transmembrane region" description="Helical" evidence="6">
    <location>
        <begin position="78"/>
        <end position="101"/>
    </location>
</feature>
<dbReference type="AlphaFoldDB" id="A0A2P7YU70"/>
<reference evidence="8 9" key="1">
    <citation type="submission" date="2018-03" db="EMBL/GenBank/DDBJ databases">
        <title>Candida pseudohaemulonii genome assembly and annotation.</title>
        <authorList>
            <person name="Munoz J.F."/>
            <person name="Gade L.G."/>
            <person name="Chow N.A."/>
            <person name="Litvintseva A.P."/>
            <person name="Loparev V.N."/>
            <person name="Cuomo C.A."/>
        </authorList>
    </citation>
    <scope>NUCLEOTIDE SEQUENCE [LARGE SCALE GENOMIC DNA]</scope>
    <source>
        <strain evidence="8 9">B12108</strain>
    </source>
</reference>
<dbReference type="RefSeq" id="XP_024714647.1">
    <property type="nucleotide sequence ID" value="XM_024857511.1"/>
</dbReference>
<dbReference type="Proteomes" id="UP000241107">
    <property type="component" value="Unassembled WGS sequence"/>
</dbReference>
<dbReference type="PROSITE" id="PS50850">
    <property type="entry name" value="MFS"/>
    <property type="match status" value="1"/>
</dbReference>
<comment type="caution">
    <text evidence="8">The sequence shown here is derived from an EMBL/GenBank/DDBJ whole genome shotgun (WGS) entry which is preliminary data.</text>
</comment>
<name>A0A2P7YU70_9ASCO</name>
<feature type="transmembrane region" description="Helical" evidence="6">
    <location>
        <begin position="108"/>
        <end position="127"/>
    </location>
</feature>
<feature type="transmembrane region" description="Helical" evidence="6">
    <location>
        <begin position="40"/>
        <end position="58"/>
    </location>
</feature>
<keyword evidence="9" id="KW-1185">Reference proteome</keyword>
<evidence type="ECO:0000256" key="1">
    <source>
        <dbReference type="ARBA" id="ARBA00004141"/>
    </source>
</evidence>
<keyword evidence="2" id="KW-0813">Transport</keyword>
<dbReference type="InterPro" id="IPR020846">
    <property type="entry name" value="MFS_dom"/>
</dbReference>
<feature type="transmembrane region" description="Helical" evidence="6">
    <location>
        <begin position="439"/>
        <end position="460"/>
    </location>
</feature>
<dbReference type="Gene3D" id="1.20.1250.20">
    <property type="entry name" value="MFS general substrate transporter like domains"/>
    <property type="match status" value="2"/>
</dbReference>
<feature type="transmembrane region" description="Helical" evidence="6">
    <location>
        <begin position="348"/>
        <end position="367"/>
    </location>
</feature>
<keyword evidence="3 6" id="KW-0812">Transmembrane</keyword>
<evidence type="ECO:0000259" key="7">
    <source>
        <dbReference type="PROSITE" id="PS50850"/>
    </source>
</evidence>
<feature type="transmembrane region" description="Helical" evidence="6">
    <location>
        <begin position="284"/>
        <end position="305"/>
    </location>
</feature>
<dbReference type="InterPro" id="IPR036259">
    <property type="entry name" value="MFS_trans_sf"/>
</dbReference>
<keyword evidence="4 6" id="KW-1133">Transmembrane helix</keyword>
<feature type="domain" description="Major facilitator superfamily (MFS) profile" evidence="7">
    <location>
        <begin position="42"/>
        <end position="467"/>
    </location>
</feature>
<evidence type="ECO:0000256" key="5">
    <source>
        <dbReference type="ARBA" id="ARBA00023136"/>
    </source>
</evidence>
<dbReference type="VEuPathDB" id="FungiDB:C7M61_002127"/>
<organism evidence="8 9">
    <name type="scientific">Candidozyma pseudohaemuli</name>
    <dbReference type="NCBI Taxonomy" id="418784"/>
    <lineage>
        <taxon>Eukaryota</taxon>
        <taxon>Fungi</taxon>
        <taxon>Dikarya</taxon>
        <taxon>Ascomycota</taxon>
        <taxon>Saccharomycotina</taxon>
        <taxon>Pichiomycetes</taxon>
        <taxon>Metschnikowiaceae</taxon>
        <taxon>Candidozyma</taxon>
    </lineage>
</organism>
<dbReference type="PANTHER" id="PTHR43791">
    <property type="entry name" value="PERMEASE-RELATED"/>
    <property type="match status" value="1"/>
</dbReference>
<feature type="transmembrane region" description="Helical" evidence="6">
    <location>
        <begin position="201"/>
        <end position="223"/>
    </location>
</feature>
<dbReference type="FunFam" id="1.20.1250.20:FF:000068">
    <property type="entry name" value="MFS general substrate transporter"/>
    <property type="match status" value="1"/>
</dbReference>
<keyword evidence="5 6" id="KW-0472">Membrane</keyword>
<feature type="transmembrane region" description="Helical" evidence="6">
    <location>
        <begin position="317"/>
        <end position="336"/>
    </location>
</feature>
<dbReference type="EMBL" id="PYFQ01000003">
    <property type="protein sequence ID" value="PSK39510.1"/>
    <property type="molecule type" value="Genomic_DNA"/>
</dbReference>
<feature type="transmembrane region" description="Helical" evidence="6">
    <location>
        <begin position="139"/>
        <end position="158"/>
    </location>
</feature>
<dbReference type="PANTHER" id="PTHR43791:SF18">
    <property type="entry name" value="NICOTINIC ACID TRANSPORTER TNA1, PUTATIVE (AFU_ORTHOLOGUE AFUA_3G03820)-RELATED"/>
    <property type="match status" value="1"/>
</dbReference>
<sequence>MSEKEKANLEYSESPDSDNSLLQDTFDDIDRKKITRKIDLRLLPIFTVLFLLSFLDRGNIGNAKIEGLAEDLNLEGNQYNLCLTIFFIFYATMEVPLNMILKRSKPNIFVPLTVVLFATVMTLMGTVQNYAQLMATRALLGFFEAALFPGISYMLSMYYRKNELLLRQAIFVSAASAAGAFSGLLAAAISNMDGVGGYEGWRWIFILEGLLTFVFGVASFWWFPKYPKDASFLTEREREYVLWNVHHSTNQDKLHPDAPKGEDQSSDKSFIWAVFKDINCWAQLFSYLGVALPTYGLSLFMPTIVKNLGYTSVRAQLMTVPIYIVSSVWSILQGYISDKSGLRSPFLSLNYLCMIIGFIVCICLDPRVNPDGIYAAIYIIGLGMYPAIPLSIVWNANNLSGSYKRAIGIGFQIGLANYGGAFVSNFYREQDAPRYVLGHALTLAFVCLGAAGMVVAVLSYSYANKKRRIALEAGEYDNHTEEQILKMGDKSPYFTYRL</sequence>
<gene>
    <name evidence="8" type="ORF">C7M61_002127</name>
</gene>
<evidence type="ECO:0000256" key="4">
    <source>
        <dbReference type="ARBA" id="ARBA00022989"/>
    </source>
</evidence>
<dbReference type="GO" id="GO:0022857">
    <property type="term" value="F:transmembrane transporter activity"/>
    <property type="evidence" value="ECO:0007669"/>
    <property type="project" value="InterPro"/>
</dbReference>
<dbReference type="GeneID" id="36565516"/>
<proteinExistence type="predicted"/>
<evidence type="ECO:0000256" key="3">
    <source>
        <dbReference type="ARBA" id="ARBA00022692"/>
    </source>
</evidence>
<dbReference type="SUPFAM" id="SSF103473">
    <property type="entry name" value="MFS general substrate transporter"/>
    <property type="match status" value="1"/>
</dbReference>
<feature type="transmembrane region" description="Helical" evidence="6">
    <location>
        <begin position="373"/>
        <end position="394"/>
    </location>
</feature>
<comment type="subcellular location">
    <subcellularLocation>
        <location evidence="1">Membrane</location>
        <topology evidence="1">Multi-pass membrane protein</topology>
    </subcellularLocation>
</comment>
<dbReference type="STRING" id="418784.A0A2P7YU70"/>
<evidence type="ECO:0000256" key="2">
    <source>
        <dbReference type="ARBA" id="ARBA00022448"/>
    </source>
</evidence>
<dbReference type="GO" id="GO:0016020">
    <property type="term" value="C:membrane"/>
    <property type="evidence" value="ECO:0007669"/>
    <property type="project" value="UniProtKB-SubCell"/>
</dbReference>
<dbReference type="Pfam" id="PF07690">
    <property type="entry name" value="MFS_1"/>
    <property type="match status" value="1"/>
</dbReference>
<evidence type="ECO:0000256" key="6">
    <source>
        <dbReference type="SAM" id="Phobius"/>
    </source>
</evidence>
<dbReference type="FunFam" id="1.20.1250.20:FF:000034">
    <property type="entry name" value="MFS general substrate transporter"/>
    <property type="match status" value="1"/>
</dbReference>
<protein>
    <recommendedName>
        <fullName evidence="7">Major facilitator superfamily (MFS) profile domain-containing protein</fullName>
    </recommendedName>
</protein>